<dbReference type="Proteomes" id="UP001164746">
    <property type="component" value="Chromosome 2"/>
</dbReference>
<evidence type="ECO:0000259" key="10">
    <source>
        <dbReference type="Pfam" id="PF10408"/>
    </source>
</evidence>
<keyword evidence="6" id="KW-0808">Transferase</keyword>
<dbReference type="SUPFAM" id="SSF57850">
    <property type="entry name" value="RING/U-box"/>
    <property type="match status" value="1"/>
</dbReference>
<accession>A0ABY7DJP0</accession>
<feature type="domain" description="U-box" evidence="9">
    <location>
        <begin position="979"/>
        <end position="1000"/>
    </location>
</feature>
<dbReference type="Pfam" id="PF10408">
    <property type="entry name" value="Ufd2P_core"/>
    <property type="match status" value="1"/>
</dbReference>
<evidence type="ECO:0000256" key="1">
    <source>
        <dbReference type="ARBA" id="ARBA00000900"/>
    </source>
</evidence>
<keyword evidence="7" id="KW-0833">Ubl conjugation pathway</keyword>
<keyword evidence="5" id="KW-0963">Cytoplasm</keyword>
<comment type="pathway">
    <text evidence="3">Protein modification; protein ubiquitination.</text>
</comment>
<proteinExistence type="predicted"/>
<evidence type="ECO:0000256" key="8">
    <source>
        <dbReference type="ARBA" id="ARBA00022990"/>
    </source>
</evidence>
<organism evidence="11 12">
    <name type="scientific">Mya arenaria</name>
    <name type="common">Soft-shell clam</name>
    <dbReference type="NCBI Taxonomy" id="6604"/>
    <lineage>
        <taxon>Eukaryota</taxon>
        <taxon>Metazoa</taxon>
        <taxon>Spiralia</taxon>
        <taxon>Lophotrochozoa</taxon>
        <taxon>Mollusca</taxon>
        <taxon>Bivalvia</taxon>
        <taxon>Autobranchia</taxon>
        <taxon>Heteroconchia</taxon>
        <taxon>Euheterodonta</taxon>
        <taxon>Imparidentia</taxon>
        <taxon>Neoheterodontei</taxon>
        <taxon>Myida</taxon>
        <taxon>Myoidea</taxon>
        <taxon>Myidae</taxon>
        <taxon>Mya</taxon>
    </lineage>
</organism>
<dbReference type="Pfam" id="PF04564">
    <property type="entry name" value="U-box"/>
    <property type="match status" value="1"/>
</dbReference>
<evidence type="ECO:0000256" key="3">
    <source>
        <dbReference type="ARBA" id="ARBA00004906"/>
    </source>
</evidence>
<evidence type="ECO:0000259" key="9">
    <source>
        <dbReference type="Pfam" id="PF04564"/>
    </source>
</evidence>
<dbReference type="PANTHER" id="PTHR13931">
    <property type="entry name" value="UBIQUITINATION FACTOR E4"/>
    <property type="match status" value="1"/>
</dbReference>
<sequence length="1033" mass="118002">MAEQNNIANNPFAALFPSLDDAQMYASNKRLTQDNDFHTENISLSEEPKRNEELSEEEIRLLSVYKRRVSCMLEKVFLITLDNDEAFEEGRPVRCVYMEGLAETLDGQTWLDVDCLEQAVFERLLLENPGGSVIVTSPRSVGRPTEASQAAERHVLRYLTQCYSRLGKLAQNNEYSDLDTELSRCRSVILLNSKTCLQQSELYPDQNIRKQFIDIYLEACHFLSDDTSTQEFFLRTSDEIHKNNEDGSLSEVFTPVLDALKAKFITEFTLMHPDVTRYLGLISFFTQSAPLAEMFMAYNTPTDWTRGRDFEKTLLGAMLSYSPIPEQGKPNTFFENPSTTPKQEHDIAEKNIWLPLSGTCQLVYEIIRSIIKVSPHLKHTVLSWIGKCISANSGRAKLWTAHAQQGYGQIYTSDGYSLNLCYIMLKLCEPFSKPCSKLLLKIQPSYLRAIAADDNDARERGIHSQDLSKETCLIPLGENETIAEDKNFNFITECFFLTHQAINQGFHAVHEKFLKMNQELHQIQQAYDALRAQGAGQDDVNVTRYKAFMEKGMKEYMCTKAALTEPQLLEMTLKFSIATSTWLVQVARSSDFTDFEPITFPLPDQVPVALGYTPEFIMGNVTDFTLFLHRFKDEMYESSGSGLEHLMTLILVYMGSPDRMKNPHLRAELAETLAALMPFNPDSNNVRTGMLSKYYREQVFQHHPLISHLAEKLIHVFVSIEMTGQSVQFEQKFNYRRPMYKVLHYIWEKQIHKDAIKSLAEHAEASIEDTDAPLFLRFINLLVNDAIFLLDEALDFMKQLKELQGVRDGPEWAGMTAVAQRQHTSNLQQIGKLARYHNMMGNLTILTLEMLTRDIRSIFCHSVMVDRIAAMLNYFLLHLVGPKQREIKVKDKNEFEFKPDVLVSDIAKIYLNLSNDEAFCRAVSGDGRSYSPELFPKAVRVLQKICSPPVMISNFESLHTKISAVGEALELEEELMADAPEEFLDPIMGTLMREPVKLPTAPLSLDMVVPMVDLKARIEAWIQEQRDKHNSDT</sequence>
<evidence type="ECO:0000313" key="11">
    <source>
        <dbReference type="EMBL" id="WAQ96565.1"/>
    </source>
</evidence>
<keyword evidence="12" id="KW-1185">Reference proteome</keyword>
<evidence type="ECO:0000313" key="12">
    <source>
        <dbReference type="Proteomes" id="UP001164746"/>
    </source>
</evidence>
<comment type="subcellular location">
    <subcellularLocation>
        <location evidence="2">Cytoplasm</location>
    </subcellularLocation>
</comment>
<evidence type="ECO:0000256" key="6">
    <source>
        <dbReference type="ARBA" id="ARBA00022679"/>
    </source>
</evidence>
<keyword evidence="8" id="KW-0007">Acetylation</keyword>
<evidence type="ECO:0000256" key="2">
    <source>
        <dbReference type="ARBA" id="ARBA00004496"/>
    </source>
</evidence>
<evidence type="ECO:0000256" key="5">
    <source>
        <dbReference type="ARBA" id="ARBA00022490"/>
    </source>
</evidence>
<gene>
    <name evidence="11" type="ORF">MAR_029255</name>
</gene>
<dbReference type="EMBL" id="CP111013">
    <property type="protein sequence ID" value="WAQ96565.1"/>
    <property type="molecule type" value="Genomic_DNA"/>
</dbReference>
<protein>
    <recommendedName>
        <fullName evidence="4">RING-type E3 ubiquitin transferase</fullName>
        <ecNumber evidence="4">2.3.2.27</ecNumber>
    </recommendedName>
</protein>
<dbReference type="PANTHER" id="PTHR13931:SF16">
    <property type="entry name" value="UBIQUITIN CONJUGATION FACTOR E4 A"/>
    <property type="match status" value="1"/>
</dbReference>
<dbReference type="InterPro" id="IPR045132">
    <property type="entry name" value="UBE4"/>
</dbReference>
<dbReference type="InterPro" id="IPR003613">
    <property type="entry name" value="Ubox_domain"/>
</dbReference>
<evidence type="ECO:0000256" key="7">
    <source>
        <dbReference type="ARBA" id="ARBA00022786"/>
    </source>
</evidence>
<dbReference type="EC" id="2.3.2.27" evidence="4"/>
<evidence type="ECO:0000256" key="4">
    <source>
        <dbReference type="ARBA" id="ARBA00012483"/>
    </source>
</evidence>
<comment type="catalytic activity">
    <reaction evidence="1">
        <text>S-ubiquitinyl-[E2 ubiquitin-conjugating enzyme]-L-cysteine + [acceptor protein]-L-lysine = [E2 ubiquitin-conjugating enzyme]-L-cysteine + N(6)-ubiquitinyl-[acceptor protein]-L-lysine.</text>
        <dbReference type="EC" id="2.3.2.27"/>
    </reaction>
</comment>
<feature type="domain" description="Ubiquitin conjugation factor E4 core" evidence="10">
    <location>
        <begin position="315"/>
        <end position="962"/>
    </location>
</feature>
<dbReference type="InterPro" id="IPR019474">
    <property type="entry name" value="Ub_conjug_fac_E4_core"/>
</dbReference>
<reference evidence="11" key="1">
    <citation type="submission" date="2022-11" db="EMBL/GenBank/DDBJ databases">
        <title>Centuries of genome instability and evolution in soft-shell clam transmissible cancer (bioRxiv).</title>
        <authorList>
            <person name="Hart S.F.M."/>
            <person name="Yonemitsu M.A."/>
            <person name="Giersch R.M."/>
            <person name="Beal B.F."/>
            <person name="Arriagada G."/>
            <person name="Davis B.W."/>
            <person name="Ostrander E.A."/>
            <person name="Goff S.P."/>
            <person name="Metzger M.J."/>
        </authorList>
    </citation>
    <scope>NUCLEOTIDE SEQUENCE</scope>
    <source>
        <strain evidence="11">MELC-2E11</strain>
        <tissue evidence="11">Siphon/mantle</tissue>
    </source>
</reference>
<name>A0ABY7DJP0_MYAAR</name>